<name>A0A4U8UGY2_9HELI</name>
<dbReference type="EMBL" id="JRPC02000030">
    <property type="protein sequence ID" value="TLE13950.1"/>
    <property type="molecule type" value="Genomic_DNA"/>
</dbReference>
<comment type="caution">
    <text evidence="2">The sequence shown here is derived from an EMBL/GenBank/DDBJ whole genome shotgun (WGS) entry which is preliminary data.</text>
</comment>
<accession>A0A4U8UGY2</accession>
<gene>
    <name evidence="2" type="ORF">LS72_009420</name>
</gene>
<organism evidence="2 3">
    <name type="scientific">Helicobacter apodemus</name>
    <dbReference type="NCBI Taxonomy" id="135569"/>
    <lineage>
        <taxon>Bacteria</taxon>
        <taxon>Pseudomonadati</taxon>
        <taxon>Campylobacterota</taxon>
        <taxon>Epsilonproteobacteria</taxon>
        <taxon>Campylobacterales</taxon>
        <taxon>Helicobacteraceae</taxon>
        <taxon>Helicobacter</taxon>
    </lineage>
</organism>
<proteinExistence type="predicted"/>
<evidence type="ECO:0000256" key="1">
    <source>
        <dbReference type="SAM" id="Coils"/>
    </source>
</evidence>
<keyword evidence="1" id="KW-0175">Coiled coil</keyword>
<keyword evidence="3" id="KW-1185">Reference proteome</keyword>
<sequence length="298" mass="34363">MELFRKIEELNNLFVRANNILEEAKGYLSQEKANEVLEHSFKELKEETLQELSALCDSLLETKAEAMQGLVSNQTLELFNQNLESLANVVALRVDLNKVAEKTANALKDENDARLIEFLNMIIDGEEFQSILLKHKQKIQQGTQEFLKSLNSINMQSHIYNHIQEFLEQNKEQILKSQDLGFLKETMLTTPSLRESISSNAKAATKELINKEDIKETLVAVLREDAIRVFEESTSLQELQERRFLSSSLLLNMALQGEVKTITQTYQVLSHLKLEQKRKEALEKIQKTDIFFKTYQVL</sequence>
<protein>
    <submittedName>
        <fullName evidence="2">Uncharacterized protein</fullName>
    </submittedName>
</protein>
<dbReference type="RefSeq" id="WP_034554236.1">
    <property type="nucleotide sequence ID" value="NZ_JRPC02000030.1"/>
</dbReference>
<evidence type="ECO:0000313" key="3">
    <source>
        <dbReference type="Proteomes" id="UP000029920"/>
    </source>
</evidence>
<reference evidence="2 3" key="1">
    <citation type="journal article" date="2014" name="Genome Announc.">
        <title>Draft genome sequences of eight enterohepatic helicobacter species isolated from both laboratory and wild rodents.</title>
        <authorList>
            <person name="Sheh A."/>
            <person name="Shen Z."/>
            <person name="Fox J.G."/>
        </authorList>
    </citation>
    <scope>NUCLEOTIDE SEQUENCE [LARGE SCALE GENOMIC DNA]</scope>
    <source>
        <strain evidence="2 3">MIT-03-7007</strain>
    </source>
</reference>
<evidence type="ECO:0000313" key="2">
    <source>
        <dbReference type="EMBL" id="TLE13950.1"/>
    </source>
</evidence>
<feature type="coiled-coil region" evidence="1">
    <location>
        <begin position="27"/>
        <end position="62"/>
    </location>
</feature>
<dbReference type="AlphaFoldDB" id="A0A4U8UGY2"/>
<dbReference type="Proteomes" id="UP000029920">
    <property type="component" value="Unassembled WGS sequence"/>
</dbReference>